<dbReference type="InterPro" id="IPR036291">
    <property type="entry name" value="NAD(P)-bd_dom_sf"/>
</dbReference>
<dbReference type="PANTHER" id="PTHR43976">
    <property type="entry name" value="SHORT CHAIN DEHYDROGENASE"/>
    <property type="match status" value="1"/>
</dbReference>
<dbReference type="Proteomes" id="UP000517694">
    <property type="component" value="Unassembled WGS sequence"/>
</dbReference>
<dbReference type="InterPro" id="IPR057326">
    <property type="entry name" value="KR_dom"/>
</dbReference>
<organism evidence="5 6">
    <name type="scientific">Streptomyces mexicanus</name>
    <dbReference type="NCBI Taxonomy" id="178566"/>
    <lineage>
        <taxon>Bacteria</taxon>
        <taxon>Bacillati</taxon>
        <taxon>Actinomycetota</taxon>
        <taxon>Actinomycetes</taxon>
        <taxon>Kitasatosporales</taxon>
        <taxon>Streptomycetaceae</taxon>
        <taxon>Streptomyces</taxon>
    </lineage>
</organism>
<dbReference type="PRINTS" id="PR00080">
    <property type="entry name" value="SDRFAMILY"/>
</dbReference>
<proteinExistence type="inferred from homology"/>
<dbReference type="RefSeq" id="WP_159663422.1">
    <property type="nucleotide sequence ID" value="NZ_JACMHY010000002.1"/>
</dbReference>
<dbReference type="CDD" id="cd05374">
    <property type="entry name" value="17beta-HSD-like_SDR_c"/>
    <property type="match status" value="1"/>
</dbReference>
<evidence type="ECO:0000313" key="5">
    <source>
        <dbReference type="EMBL" id="MBC2864941.1"/>
    </source>
</evidence>
<dbReference type="Pfam" id="PF00106">
    <property type="entry name" value="adh_short"/>
    <property type="match status" value="1"/>
</dbReference>
<protein>
    <submittedName>
        <fullName evidence="5">SDR family NAD(P)-dependent oxidoreductase</fullName>
    </submittedName>
</protein>
<reference evidence="5 6" key="1">
    <citation type="submission" date="2020-08" db="EMBL/GenBank/DDBJ databases">
        <title>Whole-Genome Sequence of French Clinical Streptomyces mexicanus Strain Q0842.</title>
        <authorList>
            <person name="Boxberger M."/>
            <person name="La Scola B."/>
        </authorList>
    </citation>
    <scope>NUCLEOTIDE SEQUENCE [LARGE SCALE GENOMIC DNA]</scope>
    <source>
        <strain evidence="5 6">Marseille-Q0842</strain>
    </source>
</reference>
<evidence type="ECO:0000256" key="2">
    <source>
        <dbReference type="ARBA" id="ARBA00023002"/>
    </source>
</evidence>
<feature type="domain" description="Ketoreductase" evidence="4">
    <location>
        <begin position="11"/>
        <end position="185"/>
    </location>
</feature>
<evidence type="ECO:0000313" key="6">
    <source>
        <dbReference type="Proteomes" id="UP000517694"/>
    </source>
</evidence>
<dbReference type="PRINTS" id="PR00081">
    <property type="entry name" value="GDHRDH"/>
</dbReference>
<dbReference type="SUPFAM" id="SSF51735">
    <property type="entry name" value="NAD(P)-binding Rossmann-fold domains"/>
    <property type="match status" value="1"/>
</dbReference>
<dbReference type="GO" id="GO:0016491">
    <property type="term" value="F:oxidoreductase activity"/>
    <property type="evidence" value="ECO:0007669"/>
    <property type="project" value="UniProtKB-KW"/>
</dbReference>
<dbReference type="SMART" id="SM00822">
    <property type="entry name" value="PKS_KR"/>
    <property type="match status" value="1"/>
</dbReference>
<keyword evidence="6" id="KW-1185">Reference proteome</keyword>
<dbReference type="PROSITE" id="PS00061">
    <property type="entry name" value="ADH_SHORT"/>
    <property type="match status" value="1"/>
</dbReference>
<sequence length="281" mass="30247">MAAAVGLGDDSVWLVTGASTGLGAALAHELVTRGHRVVVTARDVGRLNGFPRSERILPAALDLTKPQTFQELLTTVETEFGPVDVLVNNAGFGLLGAVEETSEDERRLVMETNFFGPTELTRQLVAGLRARRRGAVVNLSSVSGVKGPPGSAYYAASKHALEGWSDSLRHELAPFGVHVMVVEPGAFRTDFFGRSRVQTEARFGIYGPVERRRDSPAEAYGAQPGVPELGARAILTALLSKAPPDRLVIGRTAVDTVRDTYLARAEEITRWEAVSRATDSR</sequence>
<accession>A0A7X1LR13</accession>
<dbReference type="Gene3D" id="3.40.50.720">
    <property type="entry name" value="NAD(P)-binding Rossmann-like Domain"/>
    <property type="match status" value="1"/>
</dbReference>
<gene>
    <name evidence="5" type="ORF">H1R13_07995</name>
</gene>
<dbReference type="AlphaFoldDB" id="A0A7X1LR13"/>
<dbReference type="InterPro" id="IPR002347">
    <property type="entry name" value="SDR_fam"/>
</dbReference>
<dbReference type="PANTHER" id="PTHR43976:SF16">
    <property type="entry name" value="SHORT-CHAIN DEHYDROGENASE_REDUCTASE FAMILY PROTEIN"/>
    <property type="match status" value="1"/>
</dbReference>
<dbReference type="OrthoDB" id="3178062at2"/>
<dbReference type="InterPro" id="IPR051911">
    <property type="entry name" value="SDR_oxidoreductase"/>
</dbReference>
<comment type="similarity">
    <text evidence="1 3">Belongs to the short-chain dehydrogenases/reductases (SDR) family.</text>
</comment>
<evidence type="ECO:0000256" key="1">
    <source>
        <dbReference type="ARBA" id="ARBA00006484"/>
    </source>
</evidence>
<evidence type="ECO:0000256" key="3">
    <source>
        <dbReference type="RuleBase" id="RU000363"/>
    </source>
</evidence>
<comment type="caution">
    <text evidence="5">The sequence shown here is derived from an EMBL/GenBank/DDBJ whole genome shotgun (WGS) entry which is preliminary data.</text>
</comment>
<keyword evidence="2" id="KW-0560">Oxidoreductase</keyword>
<dbReference type="InterPro" id="IPR020904">
    <property type="entry name" value="Sc_DH/Rdtase_CS"/>
</dbReference>
<evidence type="ECO:0000259" key="4">
    <source>
        <dbReference type="SMART" id="SM00822"/>
    </source>
</evidence>
<name>A0A7X1LR13_9ACTN</name>
<dbReference type="EMBL" id="JACMHY010000002">
    <property type="protein sequence ID" value="MBC2864941.1"/>
    <property type="molecule type" value="Genomic_DNA"/>
</dbReference>